<sequence>MVIRRFAIATANMLVMRMVMDFAKYMSIPWRSFGLCCALIAVFLKNCYLTILDFSSSYTT</sequence>
<proteinExistence type="predicted"/>
<reference evidence="1" key="1">
    <citation type="submission" date="2019-02" db="EMBL/GenBank/DDBJ databases">
        <authorList>
            <person name="Gruber-Vodicka R. H."/>
            <person name="Seah K. B. B."/>
        </authorList>
    </citation>
    <scope>NUCLEOTIDE SEQUENCE</scope>
    <source>
        <strain evidence="1">BECK_SA2B20</strain>
    </source>
</reference>
<gene>
    <name evidence="1" type="ORF">BECKH772B_GA0070898_103883</name>
</gene>
<dbReference type="AlphaFoldDB" id="A0A450VGF4"/>
<dbReference type="EMBL" id="CAADFI010000388">
    <property type="protein sequence ID" value="VFK03899.1"/>
    <property type="molecule type" value="Genomic_DNA"/>
</dbReference>
<protein>
    <submittedName>
        <fullName evidence="1">Uncharacterized protein</fullName>
    </submittedName>
</protein>
<accession>A0A450VGF4</accession>
<organism evidence="1">
    <name type="scientific">Candidatus Kentrum eta</name>
    <dbReference type="NCBI Taxonomy" id="2126337"/>
    <lineage>
        <taxon>Bacteria</taxon>
        <taxon>Pseudomonadati</taxon>
        <taxon>Pseudomonadota</taxon>
        <taxon>Gammaproteobacteria</taxon>
        <taxon>Candidatus Kentrum</taxon>
    </lineage>
</organism>
<evidence type="ECO:0000313" key="1">
    <source>
        <dbReference type="EMBL" id="VFK03899.1"/>
    </source>
</evidence>
<name>A0A450VGF4_9GAMM</name>